<dbReference type="RefSeq" id="WP_307854904.1">
    <property type="nucleotide sequence ID" value="NZ_JAGINW010000001.1"/>
</dbReference>
<dbReference type="EMBL" id="JAGINW010000001">
    <property type="protein sequence ID" value="MBP2320312.1"/>
    <property type="molecule type" value="Genomic_DNA"/>
</dbReference>
<keyword evidence="3" id="KW-1185">Reference proteome</keyword>
<proteinExistence type="predicted"/>
<comment type="caution">
    <text evidence="2">The sequence shown here is derived from an EMBL/GenBank/DDBJ whole genome shotgun (WGS) entry which is preliminary data.</text>
</comment>
<organism evidence="2 3">
    <name type="scientific">Kibdelosporangium banguiense</name>
    <dbReference type="NCBI Taxonomy" id="1365924"/>
    <lineage>
        <taxon>Bacteria</taxon>
        <taxon>Bacillati</taxon>
        <taxon>Actinomycetota</taxon>
        <taxon>Actinomycetes</taxon>
        <taxon>Pseudonocardiales</taxon>
        <taxon>Pseudonocardiaceae</taxon>
        <taxon>Kibdelosporangium</taxon>
    </lineage>
</organism>
<evidence type="ECO:0000313" key="3">
    <source>
        <dbReference type="Proteomes" id="UP001519332"/>
    </source>
</evidence>
<keyword evidence="1" id="KW-0472">Membrane</keyword>
<keyword evidence="1" id="KW-1133">Transmembrane helix</keyword>
<keyword evidence="1" id="KW-0812">Transmembrane</keyword>
<protein>
    <recommendedName>
        <fullName evidence="4">DUF1449 family protein</fullName>
    </recommendedName>
</protein>
<feature type="transmembrane region" description="Helical" evidence="1">
    <location>
        <begin position="21"/>
        <end position="43"/>
    </location>
</feature>
<evidence type="ECO:0008006" key="4">
    <source>
        <dbReference type="Google" id="ProtNLM"/>
    </source>
</evidence>
<gene>
    <name evidence="2" type="ORF">JOF56_000697</name>
</gene>
<feature type="transmembrane region" description="Helical" evidence="1">
    <location>
        <begin position="63"/>
        <end position="84"/>
    </location>
</feature>
<reference evidence="2 3" key="1">
    <citation type="submission" date="2021-03" db="EMBL/GenBank/DDBJ databases">
        <title>Sequencing the genomes of 1000 actinobacteria strains.</title>
        <authorList>
            <person name="Klenk H.-P."/>
        </authorList>
    </citation>
    <scope>NUCLEOTIDE SEQUENCE [LARGE SCALE GENOMIC DNA]</scope>
    <source>
        <strain evidence="2 3">DSM 46670</strain>
    </source>
</reference>
<evidence type="ECO:0000256" key="1">
    <source>
        <dbReference type="SAM" id="Phobius"/>
    </source>
</evidence>
<sequence length="204" mass="21537">MRARGRSTVGEFFRATLGFPAVLLTFLLVVCVGYWLLALLGALDIDDDAGDLLGSLGFGGVPLTIVLTLVIVVGWFLSLVGTVLTQGLSTAARIGLGIVVLLAAIVLALLVARLLVAPLRRILHSGPSVSRADFVGRTCVIRTGTVAIDFGQAEVQAADGSSAVVQVRQTGQDDLRAGQTALIYDYDTDGEFFWVAPVETHLKD</sequence>
<feature type="transmembrane region" description="Helical" evidence="1">
    <location>
        <begin position="96"/>
        <end position="116"/>
    </location>
</feature>
<evidence type="ECO:0000313" key="2">
    <source>
        <dbReference type="EMBL" id="MBP2320312.1"/>
    </source>
</evidence>
<dbReference type="Proteomes" id="UP001519332">
    <property type="component" value="Unassembled WGS sequence"/>
</dbReference>
<accession>A0ABS4T7B3</accession>
<name>A0ABS4T7B3_9PSEU</name>